<organism evidence="1 2">
    <name type="scientific">Racocetra persica</name>
    <dbReference type="NCBI Taxonomy" id="160502"/>
    <lineage>
        <taxon>Eukaryota</taxon>
        <taxon>Fungi</taxon>
        <taxon>Fungi incertae sedis</taxon>
        <taxon>Mucoromycota</taxon>
        <taxon>Glomeromycotina</taxon>
        <taxon>Glomeromycetes</taxon>
        <taxon>Diversisporales</taxon>
        <taxon>Gigasporaceae</taxon>
        <taxon>Racocetra</taxon>
    </lineage>
</organism>
<name>A0ACA9RJA8_9GLOM</name>
<dbReference type="EMBL" id="CAJVQC010055868">
    <property type="protein sequence ID" value="CAG8795827.1"/>
    <property type="molecule type" value="Genomic_DNA"/>
</dbReference>
<keyword evidence="2" id="KW-1185">Reference proteome</keyword>
<gene>
    <name evidence="1" type="ORF">RPERSI_LOCUS20037</name>
</gene>
<sequence>MTEAVIDRLNAKKLELESRLSNLYHGGSQRREALEYKIKKIEELITAYQSVPLPINLEEAKEILKQQVGFSGLKKRSLLEKLAQRNFLALCLFGPPGVGKSTCAPFLARALKREFFSINLGGLSDTSILLGTSENSLGTETGQLAKALIATKTHNPLILLDEIDKAGSSYKTAIHDCLLNVLDSAQNHEVLDHYLDVKLDFSRVIFVVTANDLTKIPPPLRDRLLIVKLNGYNIEQKKEIAQKIIQDWFSRHEQFNQDNFEIDSEALETLINKTNEEGVRQLKMALDDIFDYCLFQ</sequence>
<evidence type="ECO:0000313" key="1">
    <source>
        <dbReference type="EMBL" id="CAG8795827.1"/>
    </source>
</evidence>
<comment type="caution">
    <text evidence="1">The sequence shown here is derived from an EMBL/GenBank/DDBJ whole genome shotgun (WGS) entry which is preliminary data.</text>
</comment>
<dbReference type="Proteomes" id="UP000789920">
    <property type="component" value="Unassembled WGS sequence"/>
</dbReference>
<reference evidence="1" key="1">
    <citation type="submission" date="2021-06" db="EMBL/GenBank/DDBJ databases">
        <authorList>
            <person name="Kallberg Y."/>
            <person name="Tangrot J."/>
            <person name="Rosling A."/>
        </authorList>
    </citation>
    <scope>NUCLEOTIDE SEQUENCE</scope>
    <source>
        <strain evidence="1">MA461A</strain>
    </source>
</reference>
<protein>
    <submittedName>
        <fullName evidence="1">24917_t:CDS:1</fullName>
    </submittedName>
</protein>
<evidence type="ECO:0000313" key="2">
    <source>
        <dbReference type="Proteomes" id="UP000789920"/>
    </source>
</evidence>
<proteinExistence type="predicted"/>
<accession>A0ACA9RJA8</accession>